<dbReference type="Gene3D" id="1.20.1440.120">
    <property type="entry name" value="Recombination protein O, C-terminal domain"/>
    <property type="match status" value="1"/>
</dbReference>
<dbReference type="InterPro" id="IPR042242">
    <property type="entry name" value="RecO_C"/>
</dbReference>
<dbReference type="Gene3D" id="2.40.50.140">
    <property type="entry name" value="Nucleic acid-binding proteins"/>
    <property type="match status" value="1"/>
</dbReference>
<dbReference type="AlphaFoldDB" id="A0A0L0QPL7"/>
<dbReference type="OrthoDB" id="9797083at2"/>
<sequence>MLEKIQGVVLKTRDYGETHKIVTIFSKKLGKLSAIAKGAKKPKSRMAAVTQPFIYAEFLMYVNKGLSTIQQAEIIDSFRSIREDIVKTAYAAYLVELTDKLMDDKKPDIFIFEQFFQTMQWIDKEEDAQIPLMMFELKLYQKGGFAPTVACCSHCKTTTPPFAFSIQEAGLLCSSCRSMDPQAVELPKGVAKLLSIFATVELQQVTSISVKESNKRLLRELLDHYYDYYGGYYLKSRKFLQQLDLLK</sequence>
<dbReference type="GO" id="GO:0043590">
    <property type="term" value="C:bacterial nucleoid"/>
    <property type="evidence" value="ECO:0007669"/>
    <property type="project" value="TreeGrafter"/>
</dbReference>
<evidence type="ECO:0000256" key="6">
    <source>
        <dbReference type="ARBA" id="ARBA00033409"/>
    </source>
</evidence>
<dbReference type="HAMAP" id="MF_00201">
    <property type="entry name" value="RecO"/>
    <property type="match status" value="1"/>
</dbReference>
<feature type="domain" description="DNA replication/recombination mediator RecO N-terminal" evidence="8">
    <location>
        <begin position="1"/>
        <end position="78"/>
    </location>
</feature>
<keyword evidence="5 7" id="KW-0234">DNA repair</keyword>
<dbReference type="GO" id="GO:0006310">
    <property type="term" value="P:DNA recombination"/>
    <property type="evidence" value="ECO:0007669"/>
    <property type="project" value="UniProtKB-UniRule"/>
</dbReference>
<dbReference type="GO" id="GO:0006302">
    <property type="term" value="P:double-strand break repair"/>
    <property type="evidence" value="ECO:0007669"/>
    <property type="project" value="TreeGrafter"/>
</dbReference>
<keyword evidence="3 7" id="KW-0227">DNA damage</keyword>
<accession>A0A0L0QPL7</accession>
<evidence type="ECO:0000313" key="10">
    <source>
        <dbReference type="Proteomes" id="UP000036780"/>
    </source>
</evidence>
<evidence type="ECO:0000256" key="7">
    <source>
        <dbReference type="HAMAP-Rule" id="MF_00201"/>
    </source>
</evidence>
<evidence type="ECO:0000256" key="4">
    <source>
        <dbReference type="ARBA" id="ARBA00023172"/>
    </source>
</evidence>
<gene>
    <name evidence="7" type="primary">recO</name>
    <name evidence="9" type="ORF">AFK71_19375</name>
</gene>
<dbReference type="Pfam" id="PF11967">
    <property type="entry name" value="RecO_N"/>
    <property type="match status" value="1"/>
</dbReference>
<dbReference type="PANTHER" id="PTHR33991">
    <property type="entry name" value="DNA REPAIR PROTEIN RECO"/>
    <property type="match status" value="1"/>
</dbReference>
<dbReference type="NCBIfam" id="TIGR00613">
    <property type="entry name" value="reco"/>
    <property type="match status" value="1"/>
</dbReference>
<dbReference type="RefSeq" id="WP_050353100.1">
    <property type="nucleotide sequence ID" value="NZ_CP073011.1"/>
</dbReference>
<organism evidence="9 10">
    <name type="scientific">Virgibacillus pantothenticus</name>
    <dbReference type="NCBI Taxonomy" id="1473"/>
    <lineage>
        <taxon>Bacteria</taxon>
        <taxon>Bacillati</taxon>
        <taxon>Bacillota</taxon>
        <taxon>Bacilli</taxon>
        <taxon>Bacillales</taxon>
        <taxon>Bacillaceae</taxon>
        <taxon>Virgibacillus</taxon>
    </lineage>
</organism>
<comment type="function">
    <text evidence="7">Involved in DNA repair and RecF pathway recombination.</text>
</comment>
<evidence type="ECO:0000256" key="1">
    <source>
        <dbReference type="ARBA" id="ARBA00007452"/>
    </source>
</evidence>
<dbReference type="InterPro" id="IPR012340">
    <property type="entry name" value="NA-bd_OB-fold"/>
</dbReference>
<dbReference type="InterPro" id="IPR003717">
    <property type="entry name" value="RecO"/>
</dbReference>
<evidence type="ECO:0000313" key="9">
    <source>
        <dbReference type="EMBL" id="KNE20522.1"/>
    </source>
</evidence>
<reference evidence="10" key="1">
    <citation type="submission" date="2015-07" db="EMBL/GenBank/DDBJ databases">
        <title>Fjat-10053 dsm26.</title>
        <authorList>
            <person name="Liu B."/>
            <person name="Wang J."/>
            <person name="Zhu Y."/>
            <person name="Liu G."/>
            <person name="Chen Q."/>
            <person name="Chen Z."/>
            <person name="Lan J."/>
            <person name="Che J."/>
            <person name="Ge C."/>
            <person name="Shi H."/>
            <person name="Pan Z."/>
            <person name="Liu X."/>
        </authorList>
    </citation>
    <scope>NUCLEOTIDE SEQUENCE [LARGE SCALE GENOMIC DNA]</scope>
    <source>
        <strain evidence="10">DSM 26</strain>
    </source>
</reference>
<dbReference type="SUPFAM" id="SSF50249">
    <property type="entry name" value="Nucleic acid-binding proteins"/>
    <property type="match status" value="1"/>
</dbReference>
<dbReference type="SUPFAM" id="SSF57863">
    <property type="entry name" value="ArfGap/RecO-like zinc finger"/>
    <property type="match status" value="1"/>
</dbReference>
<comment type="similarity">
    <text evidence="1 7">Belongs to the RecO family.</text>
</comment>
<comment type="caution">
    <text evidence="9">The sequence shown here is derived from an EMBL/GenBank/DDBJ whole genome shotgun (WGS) entry which is preliminary data.</text>
</comment>
<dbReference type="EMBL" id="LGTO01000007">
    <property type="protein sequence ID" value="KNE20522.1"/>
    <property type="molecule type" value="Genomic_DNA"/>
</dbReference>
<dbReference type="Proteomes" id="UP000036780">
    <property type="component" value="Unassembled WGS sequence"/>
</dbReference>
<evidence type="ECO:0000259" key="8">
    <source>
        <dbReference type="Pfam" id="PF11967"/>
    </source>
</evidence>
<dbReference type="InterPro" id="IPR022572">
    <property type="entry name" value="DNA_rep/recomb_RecO_N"/>
</dbReference>
<dbReference type="GeneID" id="66870295"/>
<dbReference type="InterPro" id="IPR037278">
    <property type="entry name" value="ARFGAP/RecO"/>
</dbReference>
<dbReference type="Pfam" id="PF02565">
    <property type="entry name" value="RecO_C"/>
    <property type="match status" value="1"/>
</dbReference>
<evidence type="ECO:0000256" key="3">
    <source>
        <dbReference type="ARBA" id="ARBA00022763"/>
    </source>
</evidence>
<keyword evidence="10" id="KW-1185">Reference proteome</keyword>
<evidence type="ECO:0000256" key="5">
    <source>
        <dbReference type="ARBA" id="ARBA00023204"/>
    </source>
</evidence>
<dbReference type="PANTHER" id="PTHR33991:SF1">
    <property type="entry name" value="DNA REPAIR PROTEIN RECO"/>
    <property type="match status" value="1"/>
</dbReference>
<dbReference type="PATRIC" id="fig|1473.5.peg.2614"/>
<evidence type="ECO:0000256" key="2">
    <source>
        <dbReference type="ARBA" id="ARBA00021310"/>
    </source>
</evidence>
<proteinExistence type="inferred from homology"/>
<protein>
    <recommendedName>
        <fullName evidence="2 7">DNA repair protein RecO</fullName>
    </recommendedName>
    <alternativeName>
        <fullName evidence="6 7">Recombination protein O</fullName>
    </alternativeName>
</protein>
<name>A0A0L0QPL7_VIRPA</name>
<keyword evidence="4 7" id="KW-0233">DNA recombination</keyword>